<proteinExistence type="predicted"/>
<reference evidence="2 3" key="1">
    <citation type="submission" date="2018-11" db="EMBL/GenBank/DDBJ databases">
        <title>Genome sequence of Saitozyma podzolica DSM 27192.</title>
        <authorList>
            <person name="Aliyu H."/>
            <person name="Gorte O."/>
            <person name="Ochsenreither K."/>
        </authorList>
    </citation>
    <scope>NUCLEOTIDE SEQUENCE [LARGE SCALE GENOMIC DNA]</scope>
    <source>
        <strain evidence="2 3">DSM 27192</strain>
    </source>
</reference>
<keyword evidence="3" id="KW-1185">Reference proteome</keyword>
<protein>
    <submittedName>
        <fullName evidence="2">Uncharacterized protein</fullName>
    </submittedName>
</protein>
<feature type="region of interest" description="Disordered" evidence="1">
    <location>
        <begin position="179"/>
        <end position="203"/>
    </location>
</feature>
<gene>
    <name evidence="2" type="ORF">EHS25_008277</name>
</gene>
<dbReference type="EMBL" id="RSCD01000005">
    <property type="protein sequence ID" value="RSH92831.1"/>
    <property type="molecule type" value="Genomic_DNA"/>
</dbReference>
<evidence type="ECO:0000313" key="3">
    <source>
        <dbReference type="Proteomes" id="UP000279259"/>
    </source>
</evidence>
<organism evidence="2 3">
    <name type="scientific">Saitozyma podzolica</name>
    <dbReference type="NCBI Taxonomy" id="1890683"/>
    <lineage>
        <taxon>Eukaryota</taxon>
        <taxon>Fungi</taxon>
        <taxon>Dikarya</taxon>
        <taxon>Basidiomycota</taxon>
        <taxon>Agaricomycotina</taxon>
        <taxon>Tremellomycetes</taxon>
        <taxon>Tremellales</taxon>
        <taxon>Trimorphomycetaceae</taxon>
        <taxon>Saitozyma</taxon>
    </lineage>
</organism>
<feature type="region of interest" description="Disordered" evidence="1">
    <location>
        <begin position="1"/>
        <end position="23"/>
    </location>
</feature>
<dbReference type="Proteomes" id="UP000279259">
    <property type="component" value="Unassembled WGS sequence"/>
</dbReference>
<dbReference type="AlphaFoldDB" id="A0A427YP29"/>
<evidence type="ECO:0000256" key="1">
    <source>
        <dbReference type="SAM" id="MobiDB-lite"/>
    </source>
</evidence>
<sequence>MANISYTTRETSRETHAASSETPPNKEFVIKFRPTIVDDNGTAPYVWDLDLVVPSIEPVQYERDMKLSKSVASEVNMLVGSMILPITEALEELIIETGFEITESLCSQDRARYSQCFREVWQQVPSKAREQFPGVDFSVELDLQELEGRPDVVTTSSSEPTEDALSHLQSKARLNDLWDQATERGRTSTSSIIRGSGDLEASL</sequence>
<comment type="caution">
    <text evidence="2">The sequence shown here is derived from an EMBL/GenBank/DDBJ whole genome shotgun (WGS) entry which is preliminary data.</text>
</comment>
<name>A0A427YP29_9TREE</name>
<accession>A0A427YP29</accession>
<evidence type="ECO:0000313" key="2">
    <source>
        <dbReference type="EMBL" id="RSH92831.1"/>
    </source>
</evidence>